<protein>
    <submittedName>
        <fullName evidence="1">Uncharacterized protein</fullName>
    </submittedName>
</protein>
<gene>
    <name evidence="1" type="ORF">XENOCAPTIV_007402</name>
</gene>
<name>A0ABV0Q8K5_9TELE</name>
<keyword evidence="2" id="KW-1185">Reference proteome</keyword>
<reference evidence="1 2" key="1">
    <citation type="submission" date="2021-06" db="EMBL/GenBank/DDBJ databases">
        <authorList>
            <person name="Palmer J.M."/>
        </authorList>
    </citation>
    <scope>NUCLEOTIDE SEQUENCE [LARGE SCALE GENOMIC DNA]</scope>
    <source>
        <strain evidence="1 2">XC_2019</strain>
        <tissue evidence="1">Muscle</tissue>
    </source>
</reference>
<proteinExistence type="predicted"/>
<comment type="caution">
    <text evidence="1">The sequence shown here is derived from an EMBL/GenBank/DDBJ whole genome shotgun (WGS) entry which is preliminary data.</text>
</comment>
<dbReference type="EMBL" id="JAHRIN010001838">
    <property type="protein sequence ID" value="MEQ2192130.1"/>
    <property type="molecule type" value="Genomic_DNA"/>
</dbReference>
<organism evidence="1 2">
    <name type="scientific">Xenoophorus captivus</name>
    <dbReference type="NCBI Taxonomy" id="1517983"/>
    <lineage>
        <taxon>Eukaryota</taxon>
        <taxon>Metazoa</taxon>
        <taxon>Chordata</taxon>
        <taxon>Craniata</taxon>
        <taxon>Vertebrata</taxon>
        <taxon>Euteleostomi</taxon>
        <taxon>Actinopterygii</taxon>
        <taxon>Neopterygii</taxon>
        <taxon>Teleostei</taxon>
        <taxon>Neoteleostei</taxon>
        <taxon>Acanthomorphata</taxon>
        <taxon>Ovalentaria</taxon>
        <taxon>Atherinomorphae</taxon>
        <taxon>Cyprinodontiformes</taxon>
        <taxon>Goodeidae</taxon>
        <taxon>Xenoophorus</taxon>
    </lineage>
</organism>
<feature type="non-terminal residue" evidence="1">
    <location>
        <position position="267"/>
    </location>
</feature>
<sequence length="267" mass="30534">MPVHSQGPTVYVRKMSFTEAACVFSIGLWGYTKRTYFIVPGQNLTRGEGIQMVGKDNKTYTYYNNSLAYACDPRNCTCDPKKWQPLHISNKGRATPFEAHANGNTLHHDCLSREKENDFSIYMGNTTQCGGTWVPKGNNQNGTYWVERVAWLCGNNAYFILPPNWYGVCAPVFTSDHTIILSKVTMIPTFPKRQKRYIEMKPHDPIWGTNVPDEFKLWPKDEKVTLSLLPWLGVGKLMLRVETLSYRLGLFFNNSIIVEEGQNTEMN</sequence>
<evidence type="ECO:0000313" key="2">
    <source>
        <dbReference type="Proteomes" id="UP001434883"/>
    </source>
</evidence>
<accession>A0ABV0Q8K5</accession>
<dbReference type="Proteomes" id="UP001434883">
    <property type="component" value="Unassembled WGS sequence"/>
</dbReference>
<evidence type="ECO:0000313" key="1">
    <source>
        <dbReference type="EMBL" id="MEQ2192130.1"/>
    </source>
</evidence>